<dbReference type="InterPro" id="IPR001969">
    <property type="entry name" value="Aspartic_peptidase_AS"/>
</dbReference>
<feature type="region of interest" description="Disordered" evidence="2">
    <location>
        <begin position="863"/>
        <end position="888"/>
    </location>
</feature>
<proteinExistence type="predicted"/>
<feature type="compositionally biased region" description="Low complexity" evidence="2">
    <location>
        <begin position="352"/>
        <end position="363"/>
    </location>
</feature>
<dbReference type="InterPro" id="IPR021109">
    <property type="entry name" value="Peptidase_aspartic_dom_sf"/>
</dbReference>
<feature type="region of interest" description="Disordered" evidence="2">
    <location>
        <begin position="497"/>
        <end position="536"/>
    </location>
</feature>
<name>A0AAW0F9A8_9APHY</name>
<dbReference type="PROSITE" id="PS00141">
    <property type="entry name" value="ASP_PROTEASE"/>
    <property type="match status" value="1"/>
</dbReference>
<keyword evidence="1" id="KW-0064">Aspartyl protease</keyword>
<evidence type="ECO:0000256" key="1">
    <source>
        <dbReference type="ARBA" id="ARBA00022750"/>
    </source>
</evidence>
<feature type="region of interest" description="Disordered" evidence="2">
    <location>
        <begin position="986"/>
        <end position="1009"/>
    </location>
</feature>
<protein>
    <recommendedName>
        <fullName evidence="3">DUF4100 domain-containing protein</fullName>
    </recommendedName>
</protein>
<feature type="compositionally biased region" description="Pro residues" evidence="2">
    <location>
        <begin position="364"/>
        <end position="379"/>
    </location>
</feature>
<dbReference type="AlphaFoldDB" id="A0AAW0F9A8"/>
<comment type="caution">
    <text evidence="4">The sequence shown here is derived from an EMBL/GenBank/DDBJ whole genome shotgun (WGS) entry which is preliminary data.</text>
</comment>
<feature type="region of interest" description="Disordered" evidence="2">
    <location>
        <begin position="1032"/>
        <end position="1096"/>
    </location>
</feature>
<organism evidence="4 5">
    <name type="scientific">Cerrena zonata</name>
    <dbReference type="NCBI Taxonomy" id="2478898"/>
    <lineage>
        <taxon>Eukaryota</taxon>
        <taxon>Fungi</taxon>
        <taxon>Dikarya</taxon>
        <taxon>Basidiomycota</taxon>
        <taxon>Agaricomycotina</taxon>
        <taxon>Agaricomycetes</taxon>
        <taxon>Polyporales</taxon>
        <taxon>Cerrenaceae</taxon>
        <taxon>Cerrena</taxon>
    </lineage>
</organism>
<gene>
    <name evidence="4" type="ORF">QCA50_021141</name>
</gene>
<evidence type="ECO:0000313" key="5">
    <source>
        <dbReference type="Proteomes" id="UP001385951"/>
    </source>
</evidence>
<keyword evidence="1" id="KW-0378">Hydrolase</keyword>
<feature type="domain" description="DUF4100" evidence="3">
    <location>
        <begin position="483"/>
        <end position="634"/>
    </location>
</feature>
<feature type="compositionally biased region" description="Basic and acidic residues" evidence="2">
    <location>
        <begin position="1072"/>
        <end position="1088"/>
    </location>
</feature>
<feature type="compositionally biased region" description="Polar residues" evidence="2">
    <location>
        <begin position="1195"/>
        <end position="1214"/>
    </location>
</feature>
<dbReference type="InterPro" id="IPR025165">
    <property type="entry name" value="DUF4100"/>
</dbReference>
<feature type="region of interest" description="Disordered" evidence="2">
    <location>
        <begin position="896"/>
        <end position="915"/>
    </location>
</feature>
<sequence>MTAINQTGVHHLPVPGTKSAPKKFKGKFSQVKLFIKHYEKLCAQKLVTDEEEKIQNITQYCSRSVREFMEGLPSYSGKNWEVFVQDLLEYFDAERYTKRYKRGDLEVYCKRMRHKKSIMRMPHWKSYNRKFIRIAGWLESHKKISEDEKDLYFWKGIPQDFRDKLEARLLAIYPDHDLENPFKTDSVCKVAKSLLQRNRFDNERTLSEDETDYDSDSESDDEEDETDYDSDSESDDEEDEDNSDSDWDTDHESVKKHKSRLTSRDSKKVRFKPRLKEHKEVVKSEPKATENKISEDKSKSKEVEDLIDQMNRLSIHDQSYSSLYYRAYSLDPMVADIMMKPVERQQIAQRVSSQAANHAAPAASPGPPLSFNRSPPPHLKPGNNAFQQAPLNPEDHRCFGCGGTGHTMFFCSKISDLVTKGIITKDSTGKYIMADGTFIRRATFDEPLIAAIERLRPIQNHYISISPARVEDYESDSSDSEDEDSEENVFVATRSSAKNNQFRKTTSEKVFNPSRKKHEESHPRFGDKKKTDKKVQPEEILPVPTNPVPISVDDTIFNPQDDDALMEDTSETIKQKDLSVVAKRIPKQSEVQSQVDQRNVLSRILNQPVTLAIGEVFGISKEMTSNLREVLKPKPPSKLISNIPEIPKVNLGQVNQPIVAAAMVYRAKETLIKLKMECEGMPITAIIDTGSQLNIAHKNVWKEVLSRPLDTQSTVNMNDANGGASKLKGLVPNVPLICGGVKTFASLYIGEKVPFDLLLGRPWQRGNFVSIDERADGTYLIFKDQELNPRHEILVTPDEHLVEDPNIADFLQKAHSNRFYAHSYFIEEEPEENTLIETTAFIEEIPIKNTEEIPPIIPEEIPSIIPEKRSITPPENPRPSTRLRTDDLGREEIELASKSENRQDDDLPPGLEWPTTSLGVERLNQLWSSTEGNVPNNKTCEEDLIQTRGTEESTVSDKQTFGPLKKLKLVQVLTKTSTSKWREKIKWKGDEPHHQRAVSKSKRKHSPAKLLVKAVENTRINRFWGLLKQLRSSDDNTSGSTHNISNDRHVPNNDENTQDSDDLPDISNQEIESSKGNKVEEQKARPEEQENESGRLSFEVDAVCVDTGKGKAAGPSQMSELINCGKKEAVTIKETSVGNEENVIESLTTHRKEYRMDKVLGQQRPDEVIEPQDDQGVARYPLLAEKTLPAKLKTENQNTSEQEQVTSIDSSQDSEGVIEQVRQMLEEFSILEE</sequence>
<dbReference type="GO" id="GO:0006508">
    <property type="term" value="P:proteolysis"/>
    <property type="evidence" value="ECO:0007669"/>
    <property type="project" value="InterPro"/>
</dbReference>
<feature type="compositionally biased region" description="Basic residues" evidence="2">
    <location>
        <begin position="995"/>
        <end position="1007"/>
    </location>
</feature>
<dbReference type="EMBL" id="JASBNA010000157">
    <property type="protein sequence ID" value="KAK7675922.1"/>
    <property type="molecule type" value="Genomic_DNA"/>
</dbReference>
<evidence type="ECO:0000256" key="2">
    <source>
        <dbReference type="SAM" id="MobiDB-lite"/>
    </source>
</evidence>
<reference evidence="4 5" key="1">
    <citation type="submission" date="2022-09" db="EMBL/GenBank/DDBJ databases">
        <authorList>
            <person name="Palmer J.M."/>
        </authorList>
    </citation>
    <scope>NUCLEOTIDE SEQUENCE [LARGE SCALE GENOMIC DNA]</scope>
    <source>
        <strain evidence="4 5">DSM 7382</strain>
    </source>
</reference>
<feature type="region of interest" description="Disordered" evidence="2">
    <location>
        <begin position="201"/>
        <end position="302"/>
    </location>
</feature>
<dbReference type="Proteomes" id="UP001385951">
    <property type="component" value="Unassembled WGS sequence"/>
</dbReference>
<accession>A0AAW0F9A8</accession>
<evidence type="ECO:0000259" key="3">
    <source>
        <dbReference type="Pfam" id="PF13352"/>
    </source>
</evidence>
<dbReference type="GO" id="GO:0004190">
    <property type="term" value="F:aspartic-type endopeptidase activity"/>
    <property type="evidence" value="ECO:0007669"/>
    <property type="project" value="UniProtKB-KW"/>
</dbReference>
<dbReference type="CDD" id="cd00303">
    <property type="entry name" value="retropepsin_like"/>
    <property type="match status" value="1"/>
</dbReference>
<feature type="region of interest" description="Disordered" evidence="2">
    <location>
        <begin position="1190"/>
        <end position="1217"/>
    </location>
</feature>
<feature type="compositionally biased region" description="Basic and acidic residues" evidence="2">
    <location>
        <begin position="517"/>
        <end position="536"/>
    </location>
</feature>
<dbReference type="Gene3D" id="2.40.70.10">
    <property type="entry name" value="Acid Proteases"/>
    <property type="match status" value="1"/>
</dbReference>
<feature type="compositionally biased region" description="Basic and acidic residues" evidence="2">
    <location>
        <begin position="896"/>
        <end position="905"/>
    </location>
</feature>
<feature type="compositionally biased region" description="Polar residues" evidence="2">
    <location>
        <begin position="1035"/>
        <end position="1044"/>
    </location>
</feature>
<dbReference type="SUPFAM" id="SSF50630">
    <property type="entry name" value="Acid proteases"/>
    <property type="match status" value="1"/>
</dbReference>
<feature type="region of interest" description="Disordered" evidence="2">
    <location>
        <begin position="348"/>
        <end position="390"/>
    </location>
</feature>
<evidence type="ECO:0000313" key="4">
    <source>
        <dbReference type="EMBL" id="KAK7675922.1"/>
    </source>
</evidence>
<keyword evidence="1" id="KW-0645">Protease</keyword>
<keyword evidence="5" id="KW-1185">Reference proteome</keyword>
<feature type="compositionally biased region" description="Basic and acidic residues" evidence="2">
    <location>
        <begin position="277"/>
        <end position="302"/>
    </location>
</feature>
<dbReference type="Pfam" id="PF13352">
    <property type="entry name" value="DUF4100"/>
    <property type="match status" value="1"/>
</dbReference>
<feature type="compositionally biased region" description="Acidic residues" evidence="2">
    <location>
        <begin position="208"/>
        <end position="247"/>
    </location>
</feature>